<dbReference type="SUPFAM" id="SSF53383">
    <property type="entry name" value="PLP-dependent transferases"/>
    <property type="match status" value="1"/>
</dbReference>
<feature type="domain" description="HTH gntR-type" evidence="6">
    <location>
        <begin position="16"/>
        <end position="84"/>
    </location>
</feature>
<keyword evidence="3" id="KW-0805">Transcription regulation</keyword>
<dbReference type="SMART" id="SM00345">
    <property type="entry name" value="HTH_GNTR"/>
    <property type="match status" value="1"/>
</dbReference>
<dbReference type="SUPFAM" id="SSF46785">
    <property type="entry name" value="Winged helix' DNA-binding domain"/>
    <property type="match status" value="1"/>
</dbReference>
<dbReference type="PANTHER" id="PTHR46577:SF1">
    <property type="entry name" value="HTH-TYPE TRANSCRIPTIONAL REGULATORY PROTEIN GABR"/>
    <property type="match status" value="1"/>
</dbReference>
<dbReference type="GO" id="GO:0003700">
    <property type="term" value="F:DNA-binding transcription factor activity"/>
    <property type="evidence" value="ECO:0007669"/>
    <property type="project" value="InterPro"/>
</dbReference>
<dbReference type="AlphaFoldDB" id="A0A0P1F0P7"/>
<dbReference type="Gene3D" id="3.40.640.10">
    <property type="entry name" value="Type I PLP-dependent aspartate aminotransferase-like (Major domain)"/>
    <property type="match status" value="1"/>
</dbReference>
<dbReference type="eggNOG" id="COG1167">
    <property type="taxonomic scope" value="Bacteria"/>
</dbReference>
<dbReference type="CDD" id="cd00609">
    <property type="entry name" value="AAT_like"/>
    <property type="match status" value="1"/>
</dbReference>
<name>A0A0P1F0P7_9RHOB</name>
<accession>A0A0P1F0P7</accession>
<dbReference type="STRING" id="266809.PM03_10820"/>
<dbReference type="InterPro" id="IPR015424">
    <property type="entry name" value="PyrdxlP-dep_Trfase"/>
</dbReference>
<evidence type="ECO:0000256" key="1">
    <source>
        <dbReference type="ARBA" id="ARBA00005384"/>
    </source>
</evidence>
<gene>
    <name evidence="7" type="primary">gabR</name>
    <name evidence="7" type="ORF">THS5294_02331</name>
</gene>
<dbReference type="Proteomes" id="UP000051298">
    <property type="component" value="Unassembled WGS sequence"/>
</dbReference>
<evidence type="ECO:0000256" key="2">
    <source>
        <dbReference type="ARBA" id="ARBA00022898"/>
    </source>
</evidence>
<keyword evidence="4" id="KW-0238">DNA-binding</keyword>
<evidence type="ECO:0000313" key="7">
    <source>
        <dbReference type="EMBL" id="CUH61033.1"/>
    </source>
</evidence>
<dbReference type="Pfam" id="PF00155">
    <property type="entry name" value="Aminotran_1_2"/>
    <property type="match status" value="1"/>
</dbReference>
<dbReference type="GO" id="GO:0003677">
    <property type="term" value="F:DNA binding"/>
    <property type="evidence" value="ECO:0007669"/>
    <property type="project" value="UniProtKB-KW"/>
</dbReference>
<dbReference type="PROSITE" id="PS50949">
    <property type="entry name" value="HTH_GNTR"/>
    <property type="match status" value="1"/>
</dbReference>
<dbReference type="EMBL" id="CYRX01000031">
    <property type="protein sequence ID" value="CUH61033.1"/>
    <property type="molecule type" value="Genomic_DNA"/>
</dbReference>
<dbReference type="InterPro" id="IPR036390">
    <property type="entry name" value="WH_DNA-bd_sf"/>
</dbReference>
<comment type="similarity">
    <text evidence="1">In the C-terminal section; belongs to the class-I pyridoxal-phosphate-dependent aminotransferase family.</text>
</comment>
<keyword evidence="2" id="KW-0663">Pyridoxal phosphate</keyword>
<evidence type="ECO:0000256" key="5">
    <source>
        <dbReference type="ARBA" id="ARBA00023163"/>
    </source>
</evidence>
<dbReference type="RefSeq" id="WP_038003457.1">
    <property type="nucleotide sequence ID" value="NZ_CYRX01000031.1"/>
</dbReference>
<organism evidence="7 8">
    <name type="scientific">Thalassobacter stenotrophicus</name>
    <dbReference type="NCBI Taxonomy" id="266809"/>
    <lineage>
        <taxon>Bacteria</taxon>
        <taxon>Pseudomonadati</taxon>
        <taxon>Pseudomonadota</taxon>
        <taxon>Alphaproteobacteria</taxon>
        <taxon>Rhodobacterales</taxon>
        <taxon>Roseobacteraceae</taxon>
        <taxon>Thalassobacter</taxon>
    </lineage>
</organism>
<evidence type="ECO:0000256" key="4">
    <source>
        <dbReference type="ARBA" id="ARBA00023125"/>
    </source>
</evidence>
<dbReference type="CDD" id="cd07377">
    <property type="entry name" value="WHTH_GntR"/>
    <property type="match status" value="1"/>
</dbReference>
<keyword evidence="5" id="KW-0804">Transcription</keyword>
<dbReference type="InterPro" id="IPR004839">
    <property type="entry name" value="Aminotransferase_I/II_large"/>
</dbReference>
<evidence type="ECO:0000313" key="8">
    <source>
        <dbReference type="Proteomes" id="UP000051298"/>
    </source>
</evidence>
<dbReference type="Gene3D" id="1.10.10.10">
    <property type="entry name" value="Winged helix-like DNA-binding domain superfamily/Winged helix DNA-binding domain"/>
    <property type="match status" value="1"/>
</dbReference>
<reference evidence="7 8" key="1">
    <citation type="submission" date="2015-09" db="EMBL/GenBank/DDBJ databases">
        <authorList>
            <consortium name="Swine Surveillance"/>
        </authorList>
    </citation>
    <scope>NUCLEOTIDE SEQUENCE [LARGE SCALE GENOMIC DNA]</scope>
    <source>
        <strain evidence="7 8">CECT 5294</strain>
    </source>
</reference>
<dbReference type="InterPro" id="IPR051446">
    <property type="entry name" value="HTH_trans_reg/aminotransferase"/>
</dbReference>
<dbReference type="InterPro" id="IPR015421">
    <property type="entry name" value="PyrdxlP-dep_Trfase_major"/>
</dbReference>
<evidence type="ECO:0000256" key="3">
    <source>
        <dbReference type="ARBA" id="ARBA00023015"/>
    </source>
</evidence>
<dbReference type="GO" id="GO:0030170">
    <property type="term" value="F:pyridoxal phosphate binding"/>
    <property type="evidence" value="ECO:0007669"/>
    <property type="project" value="InterPro"/>
</dbReference>
<dbReference type="PANTHER" id="PTHR46577">
    <property type="entry name" value="HTH-TYPE TRANSCRIPTIONAL REGULATORY PROTEIN GABR"/>
    <property type="match status" value="1"/>
</dbReference>
<dbReference type="InterPro" id="IPR000524">
    <property type="entry name" value="Tscrpt_reg_HTH_GntR"/>
</dbReference>
<dbReference type="Pfam" id="PF00392">
    <property type="entry name" value="GntR"/>
    <property type="match status" value="1"/>
</dbReference>
<protein>
    <submittedName>
        <fullName evidence="7">HTH-type transcriptional regulatory protein GabR</fullName>
    </submittedName>
</protein>
<dbReference type="InterPro" id="IPR036388">
    <property type="entry name" value="WH-like_DNA-bd_sf"/>
</dbReference>
<evidence type="ECO:0000259" key="6">
    <source>
        <dbReference type="PROSITE" id="PS50949"/>
    </source>
</evidence>
<sequence length="489" mass="54284">MSIAVESFLLNPTNTGTLQRQVQDLVTDGILGGRFRPGDRLPSSRKLATHLGISRITVTLAYTELVANDYLTSRGRSGYFVSDQAPAPVDTLPPPAGPSTVDWSRTLGGRIGTSLTISRPEAWRDYRYPFIYGQPDQRLFDHQSWRRCAMQALGRRDFDALTADAYEADDPELVAQIIRLILPRRGISARPDQVLITLGAQNALWTAAQVLLTQRRTAAMEYPCYPVLRDILTQSRCNTTELTVDNAGLRPETIPPETDVLFTTPSHHCPTSATLPLDRRRALLKRAQDDDFLIVEDDYEFELGFMTRPAPALKSLDTDGRVIYIGSFSKSLFPGLRLGYMVAAAPVIREARSLRGLVLRHPPGHIQRFAAYYLTHGYYDAQVQRTARAFRARREVLDESLARNGLEPAGRNGFGGSSVWMRTPDGVSADDLAARLRARSVLIEPGAAFFRPGDARGQNHYRLGYSSIDSTAIPTGTALIAEELARLQR</sequence>
<proteinExistence type="inferred from homology"/>